<dbReference type="Proteomes" id="UP000318380">
    <property type="component" value="Unassembled WGS sequence"/>
</dbReference>
<protein>
    <submittedName>
        <fullName evidence="1">Uncharacterized protein</fullName>
    </submittedName>
</protein>
<organism evidence="1 2">
    <name type="scientific">Kribbella amoyensis</name>
    <dbReference type="NCBI Taxonomy" id="996641"/>
    <lineage>
        <taxon>Bacteria</taxon>
        <taxon>Bacillati</taxon>
        <taxon>Actinomycetota</taxon>
        <taxon>Actinomycetes</taxon>
        <taxon>Propionibacteriales</taxon>
        <taxon>Kribbellaceae</taxon>
        <taxon>Kribbella</taxon>
    </lineage>
</organism>
<gene>
    <name evidence="1" type="ORF">FB561_3725</name>
</gene>
<name>A0A561BUJ6_9ACTN</name>
<dbReference type="EMBL" id="VIVK01000001">
    <property type="protein sequence ID" value="TWD82590.1"/>
    <property type="molecule type" value="Genomic_DNA"/>
</dbReference>
<reference evidence="1 2" key="1">
    <citation type="submission" date="2019-06" db="EMBL/GenBank/DDBJ databases">
        <title>Sequencing the genomes of 1000 actinobacteria strains.</title>
        <authorList>
            <person name="Klenk H.-P."/>
        </authorList>
    </citation>
    <scope>NUCLEOTIDE SEQUENCE [LARGE SCALE GENOMIC DNA]</scope>
    <source>
        <strain evidence="1 2">DSM 24683</strain>
    </source>
</reference>
<evidence type="ECO:0000313" key="1">
    <source>
        <dbReference type="EMBL" id="TWD82590.1"/>
    </source>
</evidence>
<dbReference type="AlphaFoldDB" id="A0A561BUJ6"/>
<keyword evidence="2" id="KW-1185">Reference proteome</keyword>
<sequence>MESLIAVLGTLLGAIVGVAGTYLTQRSSYRRESEERLATARRHAYVDFLTAVHDLYTQVVELRRVHREDGRTRQETVAEVRLLSAREAQARLESLRLLASELPASRAAALWDHLRGDGLMRGQDLEGQRFRAWRDTYWLSRRRFIDAARLDTGLDELDWSQAAAGPSRSA</sequence>
<accession>A0A561BUJ6</accession>
<comment type="caution">
    <text evidence="1">The sequence shown here is derived from an EMBL/GenBank/DDBJ whole genome shotgun (WGS) entry which is preliminary data.</text>
</comment>
<evidence type="ECO:0000313" key="2">
    <source>
        <dbReference type="Proteomes" id="UP000318380"/>
    </source>
</evidence>
<proteinExistence type="predicted"/>